<keyword evidence="1" id="KW-0812">Transmembrane</keyword>
<accession>A0ABM4B322</accession>
<dbReference type="GeneID" id="136074952"/>
<sequence>MEIKFLILLLFVFVPGFAFSIAFIGSSWIGKLAVGITGFVCFIVSLTLAVIIKKRFCLKKEVEPSLPQNVQVLFNPIIILENEENSQSGPIYESNYSNYAGNLHLLGVHRFIGLPTSKVLENGEKEETEEITVQMKFD</sequence>
<name>A0ABM4B322_HYDVU</name>
<evidence type="ECO:0000256" key="1">
    <source>
        <dbReference type="SAM" id="Phobius"/>
    </source>
</evidence>
<evidence type="ECO:0000313" key="2">
    <source>
        <dbReference type="Proteomes" id="UP001652625"/>
    </source>
</evidence>
<keyword evidence="1" id="KW-0472">Membrane</keyword>
<evidence type="ECO:0000313" key="4">
    <source>
        <dbReference type="RefSeq" id="XP_065643220.1"/>
    </source>
</evidence>
<organism evidence="2 4">
    <name type="scientific">Hydra vulgaris</name>
    <name type="common">Hydra</name>
    <name type="synonym">Hydra attenuata</name>
    <dbReference type="NCBI Taxonomy" id="6087"/>
    <lineage>
        <taxon>Eukaryota</taxon>
        <taxon>Metazoa</taxon>
        <taxon>Cnidaria</taxon>
        <taxon>Hydrozoa</taxon>
        <taxon>Hydroidolina</taxon>
        <taxon>Anthoathecata</taxon>
        <taxon>Aplanulata</taxon>
        <taxon>Hydridae</taxon>
        <taxon>Hydra</taxon>
    </lineage>
</organism>
<keyword evidence="2" id="KW-1185">Reference proteome</keyword>
<gene>
    <name evidence="3 4" type="primary">LOC136074952</name>
</gene>
<dbReference type="Proteomes" id="UP001652625">
    <property type="component" value="Chromosome 01"/>
</dbReference>
<dbReference type="RefSeq" id="XP_065643220.1">
    <property type="nucleotide sequence ID" value="XM_065787148.1"/>
</dbReference>
<feature type="transmembrane region" description="Helical" evidence="1">
    <location>
        <begin position="28"/>
        <end position="52"/>
    </location>
</feature>
<reference evidence="2 3" key="1">
    <citation type="submission" date="2025-05" db="UniProtKB">
        <authorList>
            <consortium name="RefSeq"/>
        </authorList>
    </citation>
    <scope>NUCLEOTIDE SEQUENCE [LARGE SCALE GENOMIC DNA]</scope>
</reference>
<keyword evidence="1" id="KW-1133">Transmembrane helix</keyword>
<dbReference type="RefSeq" id="XP_065643219.1">
    <property type="nucleotide sequence ID" value="XM_065787147.1"/>
</dbReference>
<proteinExistence type="predicted"/>
<protein>
    <submittedName>
        <fullName evidence="3 4">Uncharacterized protein LOC136074952</fullName>
    </submittedName>
</protein>
<evidence type="ECO:0000313" key="3">
    <source>
        <dbReference type="RefSeq" id="XP_065643219.1"/>
    </source>
</evidence>